<gene>
    <name evidence="2" type="ORF">Slati_4402800</name>
</gene>
<sequence>MGIDWRLRPQEAKGEGAGRWMRKSDEAETATANALSAPIAWLGEGKRNGRMVP</sequence>
<proteinExistence type="predicted"/>
<dbReference type="AlphaFoldDB" id="A0AAW2SRT2"/>
<feature type="region of interest" description="Disordered" evidence="1">
    <location>
        <begin position="1"/>
        <end position="53"/>
    </location>
</feature>
<comment type="caution">
    <text evidence="2">The sequence shown here is derived from an EMBL/GenBank/DDBJ whole genome shotgun (WGS) entry which is preliminary data.</text>
</comment>
<evidence type="ECO:0000256" key="1">
    <source>
        <dbReference type="SAM" id="MobiDB-lite"/>
    </source>
</evidence>
<reference evidence="2" key="1">
    <citation type="submission" date="2020-06" db="EMBL/GenBank/DDBJ databases">
        <authorList>
            <person name="Li T."/>
            <person name="Hu X."/>
            <person name="Zhang T."/>
            <person name="Song X."/>
            <person name="Zhang H."/>
            <person name="Dai N."/>
            <person name="Sheng W."/>
            <person name="Hou X."/>
            <person name="Wei L."/>
        </authorList>
    </citation>
    <scope>NUCLEOTIDE SEQUENCE</scope>
    <source>
        <strain evidence="2">KEN1</strain>
        <tissue evidence="2">Leaf</tissue>
    </source>
</reference>
<feature type="compositionally biased region" description="Basic and acidic residues" evidence="1">
    <location>
        <begin position="1"/>
        <end position="26"/>
    </location>
</feature>
<accession>A0AAW2SRT2</accession>
<name>A0AAW2SRT2_9LAMI</name>
<reference evidence="2" key="2">
    <citation type="journal article" date="2024" name="Plant">
        <title>Genomic evolution and insights into agronomic trait innovations of Sesamum species.</title>
        <authorList>
            <person name="Miao H."/>
            <person name="Wang L."/>
            <person name="Qu L."/>
            <person name="Liu H."/>
            <person name="Sun Y."/>
            <person name="Le M."/>
            <person name="Wang Q."/>
            <person name="Wei S."/>
            <person name="Zheng Y."/>
            <person name="Lin W."/>
            <person name="Duan Y."/>
            <person name="Cao H."/>
            <person name="Xiong S."/>
            <person name="Wang X."/>
            <person name="Wei L."/>
            <person name="Li C."/>
            <person name="Ma Q."/>
            <person name="Ju M."/>
            <person name="Zhao R."/>
            <person name="Li G."/>
            <person name="Mu C."/>
            <person name="Tian Q."/>
            <person name="Mei H."/>
            <person name="Zhang T."/>
            <person name="Gao T."/>
            <person name="Zhang H."/>
        </authorList>
    </citation>
    <scope>NUCLEOTIDE SEQUENCE</scope>
    <source>
        <strain evidence="2">KEN1</strain>
    </source>
</reference>
<protein>
    <submittedName>
        <fullName evidence="2">Uncharacterized protein</fullName>
    </submittedName>
</protein>
<dbReference type="EMBL" id="JACGWN010000016">
    <property type="protein sequence ID" value="KAL0394366.1"/>
    <property type="molecule type" value="Genomic_DNA"/>
</dbReference>
<evidence type="ECO:0000313" key="2">
    <source>
        <dbReference type="EMBL" id="KAL0394366.1"/>
    </source>
</evidence>
<organism evidence="2">
    <name type="scientific">Sesamum latifolium</name>
    <dbReference type="NCBI Taxonomy" id="2727402"/>
    <lineage>
        <taxon>Eukaryota</taxon>
        <taxon>Viridiplantae</taxon>
        <taxon>Streptophyta</taxon>
        <taxon>Embryophyta</taxon>
        <taxon>Tracheophyta</taxon>
        <taxon>Spermatophyta</taxon>
        <taxon>Magnoliopsida</taxon>
        <taxon>eudicotyledons</taxon>
        <taxon>Gunneridae</taxon>
        <taxon>Pentapetalae</taxon>
        <taxon>asterids</taxon>
        <taxon>lamiids</taxon>
        <taxon>Lamiales</taxon>
        <taxon>Pedaliaceae</taxon>
        <taxon>Sesamum</taxon>
    </lineage>
</organism>